<dbReference type="EMBL" id="CABDUW010003665">
    <property type="protein sequence ID" value="VTJ89596.1"/>
    <property type="molecule type" value="Genomic_DNA"/>
</dbReference>
<evidence type="ECO:0000313" key="1">
    <source>
        <dbReference type="EMBL" id="VTJ89596.1"/>
    </source>
</evidence>
<reference evidence="1" key="1">
    <citation type="submission" date="2019-04" db="EMBL/GenBank/DDBJ databases">
        <authorList>
            <person name="Alioto T."/>
            <person name="Alioto T."/>
        </authorList>
    </citation>
    <scope>NUCLEOTIDE SEQUENCE [LARGE SCALE GENOMIC DNA]</scope>
</reference>
<feature type="non-terminal residue" evidence="1">
    <location>
        <position position="52"/>
    </location>
</feature>
<feature type="non-terminal residue" evidence="1">
    <location>
        <position position="1"/>
    </location>
</feature>
<gene>
    <name evidence="1" type="ORF">MONAX_5E024833</name>
</gene>
<proteinExistence type="predicted"/>
<name>A0A5E4D6G7_MARMO</name>
<keyword evidence="2" id="KW-1185">Reference proteome</keyword>
<accession>A0A5E4D6G7</accession>
<dbReference type="Proteomes" id="UP000335636">
    <property type="component" value="Unassembled WGS sequence"/>
</dbReference>
<sequence length="52" mass="5330">QGVVAPPTSPYITTPLAAFKRGDWLNARKSPAPGLMTRAEAAILGSHSAVVG</sequence>
<organism evidence="1 2">
    <name type="scientific">Marmota monax</name>
    <name type="common">Woodchuck</name>
    <dbReference type="NCBI Taxonomy" id="9995"/>
    <lineage>
        <taxon>Eukaryota</taxon>
        <taxon>Metazoa</taxon>
        <taxon>Chordata</taxon>
        <taxon>Craniata</taxon>
        <taxon>Vertebrata</taxon>
        <taxon>Euteleostomi</taxon>
        <taxon>Mammalia</taxon>
        <taxon>Eutheria</taxon>
        <taxon>Euarchontoglires</taxon>
        <taxon>Glires</taxon>
        <taxon>Rodentia</taxon>
        <taxon>Sciuromorpha</taxon>
        <taxon>Sciuridae</taxon>
        <taxon>Xerinae</taxon>
        <taxon>Marmotini</taxon>
        <taxon>Marmota</taxon>
    </lineage>
</organism>
<evidence type="ECO:0000313" key="2">
    <source>
        <dbReference type="Proteomes" id="UP000335636"/>
    </source>
</evidence>
<protein>
    <submittedName>
        <fullName evidence="1">Uncharacterized protein</fullName>
    </submittedName>
</protein>
<dbReference type="AlphaFoldDB" id="A0A5E4D6G7"/>
<comment type="caution">
    <text evidence="1">The sequence shown here is derived from an EMBL/GenBank/DDBJ whole genome shotgun (WGS) entry which is preliminary data.</text>
</comment>